<evidence type="ECO:0000313" key="3">
    <source>
        <dbReference type="Proteomes" id="UP000237883"/>
    </source>
</evidence>
<feature type="domain" description="Phosphatidylglycerol lysyltransferase C-terminal" evidence="1">
    <location>
        <begin position="25"/>
        <end position="293"/>
    </location>
</feature>
<dbReference type="EMBL" id="CP027228">
    <property type="protein sequence ID" value="AVM48519.1"/>
    <property type="molecule type" value="Genomic_DNA"/>
</dbReference>
<dbReference type="Gene3D" id="3.40.630.30">
    <property type="match status" value="1"/>
</dbReference>
<dbReference type="InterPro" id="IPR024320">
    <property type="entry name" value="LPG_synthase_C"/>
</dbReference>
<reference evidence="3" key="1">
    <citation type="submission" date="2018-02" db="EMBL/GenBank/DDBJ databases">
        <authorList>
            <person name="Holder M.E."/>
            <person name="Ajami N.J."/>
            <person name="Petrosino J.F."/>
        </authorList>
    </citation>
    <scope>NUCLEOTIDE SEQUENCE [LARGE SCALE GENOMIC DNA]</scope>
    <source>
        <strain evidence="3">CCUG 47132</strain>
    </source>
</reference>
<dbReference type="PANTHER" id="PTHR41373">
    <property type="entry name" value="DUF2156 DOMAIN-CONTAINING PROTEIN"/>
    <property type="match status" value="1"/>
</dbReference>
<dbReference type="OrthoDB" id="9765580at2"/>
<dbReference type="PANTHER" id="PTHR41373:SF1">
    <property type="entry name" value="PHOSPHATIDYLGLYCEROL LYSYLTRANSFERASE C-TERMINAL DOMAIN-CONTAINING PROTEIN"/>
    <property type="match status" value="1"/>
</dbReference>
<dbReference type="PIRSF" id="PIRSF018688">
    <property type="entry name" value="UCP018688"/>
    <property type="match status" value="1"/>
</dbReference>
<organism evidence="2 3">
    <name type="scientific">Mogibacterium diversum</name>
    <dbReference type="NCBI Taxonomy" id="114527"/>
    <lineage>
        <taxon>Bacteria</taxon>
        <taxon>Bacillati</taxon>
        <taxon>Bacillota</taxon>
        <taxon>Clostridia</taxon>
        <taxon>Peptostreptococcales</taxon>
        <taxon>Anaerovoracaceae</taxon>
        <taxon>Mogibacterium</taxon>
    </lineage>
</organism>
<evidence type="ECO:0000313" key="2">
    <source>
        <dbReference type="EMBL" id="AVM48519.1"/>
    </source>
</evidence>
<dbReference type="GeneID" id="78391916"/>
<gene>
    <name evidence="2" type="ORF">C5Q96_06525</name>
</gene>
<keyword evidence="3" id="KW-1185">Reference proteome</keyword>
<dbReference type="AlphaFoldDB" id="A0A2S0L5F3"/>
<dbReference type="Pfam" id="PF09924">
    <property type="entry name" value="LPG_synthase_C"/>
    <property type="match status" value="1"/>
</dbReference>
<dbReference type="InterPro" id="IPR016181">
    <property type="entry name" value="Acyl_CoA_acyltransferase"/>
</dbReference>
<dbReference type="Proteomes" id="UP000237883">
    <property type="component" value="Chromosome"/>
</dbReference>
<dbReference type="InterPro" id="IPR016732">
    <property type="entry name" value="UCP018688"/>
</dbReference>
<sequence>MLEFRPVRLDDQDFAKTVICSSGCHGADYSFANLYIWRHAYEPEIAFIGERMIIRMPKYGYIFAYPKGSGDVKPIIDELLEDAHSRDQKLIMRGLTPKTLEEFEPVYGDRFTIEENREDADYIYTVEKLRDLRGRKLSSKRNHIKHFERNGEWEFKLIENGEDIDSARAFVAEFYKEKGDPDLVKEADAIEQMFENYEALGFFGGLLYQNGEPVAFTAATQLDQLTMDVHFEKALPGVEGAYTMINREFVRAISEKFPDVEYINREEDMGLEGLRKAKESYHPDVLLMKYTAYEK</sequence>
<dbReference type="SUPFAM" id="SSF55729">
    <property type="entry name" value="Acyl-CoA N-acyltransferases (Nat)"/>
    <property type="match status" value="2"/>
</dbReference>
<dbReference type="KEGG" id="mdv:C5Q96_06525"/>
<proteinExistence type="predicted"/>
<protein>
    <recommendedName>
        <fullName evidence="1">Phosphatidylglycerol lysyltransferase C-terminal domain-containing protein</fullName>
    </recommendedName>
</protein>
<evidence type="ECO:0000259" key="1">
    <source>
        <dbReference type="Pfam" id="PF09924"/>
    </source>
</evidence>
<name>A0A2S0L5F3_9FIRM</name>
<accession>A0A2S0L5F3</accession>
<dbReference type="RefSeq" id="WP_106057574.1">
    <property type="nucleotide sequence ID" value="NZ_CALIZG010000013.1"/>
</dbReference>